<accession>J4GXM2</accession>
<dbReference type="Proteomes" id="UP000006352">
    <property type="component" value="Unassembled WGS sequence"/>
</dbReference>
<evidence type="ECO:0000313" key="5">
    <source>
        <dbReference type="Proteomes" id="UP000006352"/>
    </source>
</evidence>
<dbReference type="OrthoDB" id="5419315at2759"/>
<dbReference type="HOGENOM" id="CLU_517813_0_0_1"/>
<dbReference type="SUPFAM" id="SSF57701">
    <property type="entry name" value="Zn2/Cys6 DNA-binding domain"/>
    <property type="match status" value="1"/>
</dbReference>
<dbReference type="EMBL" id="HE797425">
    <property type="protein sequence ID" value="CCM06635.1"/>
    <property type="molecule type" value="Genomic_DNA"/>
</dbReference>
<keyword evidence="5" id="KW-1185">Reference proteome</keyword>
<feature type="region of interest" description="Disordered" evidence="2">
    <location>
        <begin position="165"/>
        <end position="219"/>
    </location>
</feature>
<dbReference type="InterPro" id="IPR036864">
    <property type="entry name" value="Zn2-C6_fun-type_DNA-bd_sf"/>
</dbReference>
<feature type="region of interest" description="Disordered" evidence="2">
    <location>
        <begin position="1"/>
        <end position="80"/>
    </location>
</feature>
<dbReference type="GO" id="GO:0045944">
    <property type="term" value="P:positive regulation of transcription by RNA polymerase II"/>
    <property type="evidence" value="ECO:0007669"/>
    <property type="project" value="TreeGrafter"/>
</dbReference>
<feature type="compositionally biased region" description="Pro residues" evidence="2">
    <location>
        <begin position="189"/>
        <end position="203"/>
    </location>
</feature>
<feature type="compositionally biased region" description="Low complexity" evidence="2">
    <location>
        <begin position="165"/>
        <end position="188"/>
    </location>
</feature>
<dbReference type="PROSITE" id="PS50048">
    <property type="entry name" value="ZN2_CY6_FUNGAL_2"/>
    <property type="match status" value="1"/>
</dbReference>
<name>J4GXM2_9APHY</name>
<evidence type="ECO:0000313" key="4">
    <source>
        <dbReference type="EMBL" id="CCM06635.1"/>
    </source>
</evidence>
<dbReference type="CDD" id="cd00067">
    <property type="entry name" value="GAL4"/>
    <property type="match status" value="1"/>
</dbReference>
<feature type="compositionally biased region" description="Low complexity" evidence="2">
    <location>
        <begin position="32"/>
        <end position="44"/>
    </location>
</feature>
<feature type="compositionally biased region" description="Low complexity" evidence="2">
    <location>
        <begin position="11"/>
        <end position="23"/>
    </location>
</feature>
<proteinExistence type="predicted"/>
<protein>
    <recommendedName>
        <fullName evidence="3">Zn(2)-C6 fungal-type domain-containing protein</fullName>
    </recommendedName>
</protein>
<feature type="domain" description="Zn(2)-C6 fungal-type" evidence="3">
    <location>
        <begin position="82"/>
        <end position="114"/>
    </location>
</feature>
<organism evidence="4 5">
    <name type="scientific">Fibroporia radiculosa</name>
    <dbReference type="NCBI Taxonomy" id="599839"/>
    <lineage>
        <taxon>Eukaryota</taxon>
        <taxon>Fungi</taxon>
        <taxon>Dikarya</taxon>
        <taxon>Basidiomycota</taxon>
        <taxon>Agaricomycotina</taxon>
        <taxon>Agaricomycetes</taxon>
        <taxon>Polyporales</taxon>
        <taxon>Fibroporiaceae</taxon>
        <taxon>Fibroporia</taxon>
    </lineage>
</organism>
<dbReference type="InParanoid" id="J4GXM2"/>
<dbReference type="PROSITE" id="PS00463">
    <property type="entry name" value="ZN2_CY6_FUNGAL_1"/>
    <property type="match status" value="1"/>
</dbReference>
<reference evidence="4 5" key="1">
    <citation type="journal article" date="2012" name="Appl. Environ. Microbiol.">
        <title>Short-read sequencing for genomic analysis of the brown rot fungus Fibroporia radiculosa.</title>
        <authorList>
            <person name="Tang J.D."/>
            <person name="Perkins A.D."/>
            <person name="Sonstegard T.S."/>
            <person name="Schroeder S.G."/>
            <person name="Burgess S.C."/>
            <person name="Diehl S.V."/>
        </authorList>
    </citation>
    <scope>NUCLEOTIDE SEQUENCE [LARGE SCALE GENOMIC DNA]</scope>
    <source>
        <strain evidence="4 5">TFFH 294</strain>
    </source>
</reference>
<dbReference type="PANTHER" id="PTHR37534:SF7">
    <property type="entry name" value="TRANSCRIPTIONAL ACTIVATOR PROTEIN UGA3"/>
    <property type="match status" value="1"/>
</dbReference>
<dbReference type="AlphaFoldDB" id="J4GXM2"/>
<dbReference type="GeneID" id="24101535"/>
<evidence type="ECO:0000256" key="2">
    <source>
        <dbReference type="SAM" id="MobiDB-lite"/>
    </source>
</evidence>
<dbReference type="Gene3D" id="4.10.240.10">
    <property type="entry name" value="Zn(2)-C6 fungal-type DNA-binding domain"/>
    <property type="match status" value="1"/>
</dbReference>
<sequence>MVLPEIMADKSSVSTPSAGSPSPDSESFSDIPSSNASPVSAPPSLYMTPTPDGRDPHDSLLDSRPRPNPDVARSHSAAGKGGCWTCRLRRKKCDEEREDDNGACRTCRRLGIECLGWGVKRPDWMRDKEKVAAYKAHITEDLNRKGLIRGRPRAAYMSPAPLAHPHASAVAGPGPSSARFSGARDSPYQRPPPSSRPRPPPVSMPGFPTGPRAGGSPSYAMTMNPLTPLHDAFHAAQAYVYPTTLSPTIPIPHGDDPTAYDSTYFPQGAATAVPTMSHEQYMVYYFQSVRKTQYVFAGNSLTNALHSIVTAEPRGPTANAICALSSLHYFRTRVAQGLDAHAAEPEIAKEYYEHAHYQLVNTKSLHGQYCETDAVAAVLLVSYALLSAVPYDWSSELEVAYSWLTSTRIHEEQNPKLMLLNMTVICQFAARATMVRLTLYLFGLPANPTRTSLAVDRRCVEHYVYTAAAVPVALPQALRGRRRLLGWHTALRRADGDTNWMSGRGGTCDRGGVRTGILEGYRATER</sequence>
<dbReference type="GO" id="GO:0008270">
    <property type="term" value="F:zinc ion binding"/>
    <property type="evidence" value="ECO:0007669"/>
    <property type="project" value="InterPro"/>
</dbReference>
<keyword evidence="1" id="KW-0539">Nucleus</keyword>
<feature type="compositionally biased region" description="Basic and acidic residues" evidence="2">
    <location>
        <begin position="52"/>
        <end position="67"/>
    </location>
</feature>
<dbReference type="STRING" id="599839.J4GXM2"/>
<dbReference type="GO" id="GO:0000981">
    <property type="term" value="F:DNA-binding transcription factor activity, RNA polymerase II-specific"/>
    <property type="evidence" value="ECO:0007669"/>
    <property type="project" value="InterPro"/>
</dbReference>
<dbReference type="InterPro" id="IPR001138">
    <property type="entry name" value="Zn2Cys6_DnaBD"/>
</dbReference>
<evidence type="ECO:0000259" key="3">
    <source>
        <dbReference type="PROSITE" id="PS50048"/>
    </source>
</evidence>
<dbReference type="PANTHER" id="PTHR37534">
    <property type="entry name" value="TRANSCRIPTIONAL ACTIVATOR PROTEIN UGA3"/>
    <property type="match status" value="1"/>
</dbReference>
<gene>
    <name evidence="4" type="ORF">FIBRA_08916</name>
</gene>
<dbReference type="GO" id="GO:0000976">
    <property type="term" value="F:transcription cis-regulatory region binding"/>
    <property type="evidence" value="ECO:0007669"/>
    <property type="project" value="TreeGrafter"/>
</dbReference>
<dbReference type="RefSeq" id="XP_012185918.1">
    <property type="nucleotide sequence ID" value="XM_012330528.1"/>
</dbReference>
<dbReference type="Pfam" id="PF00172">
    <property type="entry name" value="Zn_clus"/>
    <property type="match status" value="1"/>
</dbReference>
<dbReference type="SMART" id="SM00066">
    <property type="entry name" value="GAL4"/>
    <property type="match status" value="1"/>
</dbReference>
<dbReference type="GO" id="GO:0005634">
    <property type="term" value="C:nucleus"/>
    <property type="evidence" value="ECO:0007669"/>
    <property type="project" value="TreeGrafter"/>
</dbReference>
<evidence type="ECO:0000256" key="1">
    <source>
        <dbReference type="ARBA" id="ARBA00023242"/>
    </source>
</evidence>